<dbReference type="STRING" id="935700.jaqu_19670"/>
<dbReference type="EC" id="3.1.26.-" evidence="9"/>
<evidence type="ECO:0000256" key="4">
    <source>
        <dbReference type="ARBA" id="ARBA00022759"/>
    </source>
</evidence>
<protein>
    <submittedName>
        <fullName evidence="9">Rng protein</fullName>
        <ecNumber evidence="9">3.1.26.-</ecNumber>
    </submittedName>
</protein>
<keyword evidence="10" id="KW-1185">Reference proteome</keyword>
<keyword evidence="5 9" id="KW-0378">Hydrolase</keyword>
<dbReference type="PATRIC" id="fig|935700.4.peg.2034"/>
<evidence type="ECO:0000256" key="5">
    <source>
        <dbReference type="ARBA" id="ARBA00022801"/>
    </source>
</evidence>
<evidence type="ECO:0000313" key="10">
    <source>
        <dbReference type="Proteomes" id="UP000032232"/>
    </source>
</evidence>
<evidence type="ECO:0000313" key="9">
    <source>
        <dbReference type="EMBL" id="KIT16215.1"/>
    </source>
</evidence>
<evidence type="ECO:0000256" key="2">
    <source>
        <dbReference type="ARBA" id="ARBA00022722"/>
    </source>
</evidence>
<dbReference type="GO" id="GO:0004519">
    <property type="term" value="F:endonuclease activity"/>
    <property type="evidence" value="ECO:0007669"/>
    <property type="project" value="UniProtKB-KW"/>
</dbReference>
<comment type="caution">
    <text evidence="9">The sequence shown here is derived from an EMBL/GenBank/DDBJ whole genome shotgun (WGS) entry which is preliminary data.</text>
</comment>
<dbReference type="InterPro" id="IPR004659">
    <property type="entry name" value="RNase_E/G"/>
</dbReference>
<dbReference type="Proteomes" id="UP000032232">
    <property type="component" value="Unassembled WGS sequence"/>
</dbReference>
<keyword evidence="3" id="KW-0479">Metal-binding</keyword>
<organism evidence="9 10">
    <name type="scientific">Jannaschia aquimarina</name>
    <dbReference type="NCBI Taxonomy" id="935700"/>
    <lineage>
        <taxon>Bacteria</taxon>
        <taxon>Pseudomonadati</taxon>
        <taxon>Pseudomonadota</taxon>
        <taxon>Alphaproteobacteria</taxon>
        <taxon>Rhodobacterales</taxon>
        <taxon>Roseobacteraceae</taxon>
        <taxon>Jannaschia</taxon>
    </lineage>
</organism>
<keyword evidence="6" id="KW-0460">Magnesium</keyword>
<keyword evidence="7" id="KW-0694">RNA-binding</keyword>
<comment type="cofactor">
    <cofactor evidence="1">
        <name>Mg(2+)</name>
        <dbReference type="ChEBI" id="CHEBI:18420"/>
    </cofactor>
</comment>
<evidence type="ECO:0000259" key="8">
    <source>
        <dbReference type="Pfam" id="PF10150"/>
    </source>
</evidence>
<evidence type="ECO:0000256" key="6">
    <source>
        <dbReference type="ARBA" id="ARBA00022842"/>
    </source>
</evidence>
<dbReference type="InterPro" id="IPR019307">
    <property type="entry name" value="RNA-bd_AU-1/RNase_E/G"/>
</dbReference>
<sequence>MKGDQIVLGHYRDRPAAALLRDGQLDDLLIDAADDAPRPGAVYRAVCDRPVKGQGGIFVKLGNGLTGFLRGARGRSPGQAVLVQVSGHSEDGKAVPVTDRVLFRSRYCIVTPDAPGVNIARSIREDEERDRIEEIAREAVPPERGETGVILRSACESAPPEEIEDDLRRTWDLAMAVMSDTGAGAEHLLDGPDAHQVAWSEWSDVTSVVNDWDIVSDQLDVLRSSRVVVGPTTLFVERTRALVAVDVNMSDTSPAAGTKANFAAARALPRQLRLRGLGGQIVLDLAPMPKKDRKPWEAALRGALKGDPVETSLIGWTPLGHYELTRKRVRRPLEELL</sequence>
<reference evidence="9 10" key="1">
    <citation type="submission" date="2015-02" db="EMBL/GenBank/DDBJ databases">
        <title>Genome Sequence of Jannaschia aquimarina DSM28248, a member of the Roseobacter clade.</title>
        <authorList>
            <person name="Voget S."/>
            <person name="Daniel R."/>
        </authorList>
    </citation>
    <scope>NUCLEOTIDE SEQUENCE [LARGE SCALE GENOMIC DNA]</scope>
    <source>
        <strain evidence="9 10">GSW-M26</strain>
    </source>
</reference>
<feature type="domain" description="RNA-binding protein AU-1/Ribonuclease E/G" evidence="8">
    <location>
        <begin position="105"/>
        <end position="179"/>
    </location>
</feature>
<accession>A0A0D1EK96</accession>
<gene>
    <name evidence="9" type="primary">rng</name>
    <name evidence="9" type="ORF">jaqu_19670</name>
</gene>
<dbReference type="GO" id="GO:0016787">
    <property type="term" value="F:hydrolase activity"/>
    <property type="evidence" value="ECO:0007669"/>
    <property type="project" value="UniProtKB-KW"/>
</dbReference>
<keyword evidence="4" id="KW-0255">Endonuclease</keyword>
<proteinExistence type="predicted"/>
<dbReference type="GO" id="GO:0046872">
    <property type="term" value="F:metal ion binding"/>
    <property type="evidence" value="ECO:0007669"/>
    <property type="project" value="UniProtKB-KW"/>
</dbReference>
<dbReference type="RefSeq" id="WP_043918789.1">
    <property type="nucleotide sequence ID" value="NZ_FZPF01000006.1"/>
</dbReference>
<dbReference type="PANTHER" id="PTHR30001:SF1">
    <property type="entry name" value="RIBONUCLEASE E_G-LIKE PROTEIN, CHLOROPLASTIC"/>
    <property type="match status" value="1"/>
</dbReference>
<keyword evidence="2" id="KW-0540">Nuclease</keyword>
<dbReference type="GO" id="GO:0006364">
    <property type="term" value="P:rRNA processing"/>
    <property type="evidence" value="ECO:0007669"/>
    <property type="project" value="TreeGrafter"/>
</dbReference>
<dbReference type="EMBL" id="JYFE01000037">
    <property type="protein sequence ID" value="KIT16215.1"/>
    <property type="molecule type" value="Genomic_DNA"/>
</dbReference>
<name>A0A0D1EK96_9RHOB</name>
<dbReference type="GO" id="GO:0003723">
    <property type="term" value="F:RNA binding"/>
    <property type="evidence" value="ECO:0007669"/>
    <property type="project" value="UniProtKB-KW"/>
</dbReference>
<dbReference type="GO" id="GO:0004540">
    <property type="term" value="F:RNA nuclease activity"/>
    <property type="evidence" value="ECO:0007669"/>
    <property type="project" value="InterPro"/>
</dbReference>
<feature type="domain" description="RNA-binding protein AU-1/Ribonuclease E/G" evidence="8">
    <location>
        <begin position="221"/>
        <end position="329"/>
    </location>
</feature>
<evidence type="ECO:0000256" key="3">
    <source>
        <dbReference type="ARBA" id="ARBA00022723"/>
    </source>
</evidence>
<evidence type="ECO:0000256" key="1">
    <source>
        <dbReference type="ARBA" id="ARBA00001946"/>
    </source>
</evidence>
<dbReference type="OrthoDB" id="9804278at2"/>
<dbReference type="GO" id="GO:0005737">
    <property type="term" value="C:cytoplasm"/>
    <property type="evidence" value="ECO:0007669"/>
    <property type="project" value="TreeGrafter"/>
</dbReference>
<dbReference type="Pfam" id="PF10150">
    <property type="entry name" value="RNase_E_G"/>
    <property type="match status" value="2"/>
</dbReference>
<dbReference type="PANTHER" id="PTHR30001">
    <property type="entry name" value="RIBONUCLEASE"/>
    <property type="match status" value="1"/>
</dbReference>
<evidence type="ECO:0000256" key="7">
    <source>
        <dbReference type="ARBA" id="ARBA00022884"/>
    </source>
</evidence>
<dbReference type="AlphaFoldDB" id="A0A0D1EK96"/>